<name>X1R8C7_9ZZZZ</name>
<evidence type="ECO:0000313" key="1">
    <source>
        <dbReference type="EMBL" id="GAI59405.1"/>
    </source>
</evidence>
<proteinExistence type="predicted"/>
<sequence length="64" mass="7264">MAKQPEMEKNEKIIIELLTEHKKLKPLKIMDLSGLSSHKVYDVISNDNVFSININGEVVLKNGE</sequence>
<comment type="caution">
    <text evidence="1">The sequence shown here is derived from an EMBL/GenBank/DDBJ whole genome shotgun (WGS) entry which is preliminary data.</text>
</comment>
<evidence type="ECO:0008006" key="2">
    <source>
        <dbReference type="Google" id="ProtNLM"/>
    </source>
</evidence>
<organism evidence="1">
    <name type="scientific">marine sediment metagenome</name>
    <dbReference type="NCBI Taxonomy" id="412755"/>
    <lineage>
        <taxon>unclassified sequences</taxon>
        <taxon>metagenomes</taxon>
        <taxon>ecological metagenomes</taxon>
    </lineage>
</organism>
<dbReference type="AlphaFoldDB" id="X1R8C7"/>
<accession>X1R8C7</accession>
<reference evidence="1" key="1">
    <citation type="journal article" date="2014" name="Front. Microbiol.">
        <title>High frequency of phylogenetically diverse reductive dehalogenase-homologous genes in deep subseafloor sedimentary metagenomes.</title>
        <authorList>
            <person name="Kawai M."/>
            <person name="Futagami T."/>
            <person name="Toyoda A."/>
            <person name="Takaki Y."/>
            <person name="Nishi S."/>
            <person name="Hori S."/>
            <person name="Arai W."/>
            <person name="Tsubouchi T."/>
            <person name="Morono Y."/>
            <person name="Uchiyama I."/>
            <person name="Ito T."/>
            <person name="Fujiyama A."/>
            <person name="Inagaki F."/>
            <person name="Takami H."/>
        </authorList>
    </citation>
    <scope>NUCLEOTIDE SEQUENCE</scope>
    <source>
        <strain evidence="1">Expedition CK06-06</strain>
    </source>
</reference>
<dbReference type="EMBL" id="BARW01001370">
    <property type="protein sequence ID" value="GAI59405.1"/>
    <property type="molecule type" value="Genomic_DNA"/>
</dbReference>
<gene>
    <name evidence="1" type="ORF">S12H4_04443</name>
</gene>
<protein>
    <recommendedName>
        <fullName evidence="2">DprA winged helix domain-containing protein</fullName>
    </recommendedName>
</protein>